<evidence type="ECO:0000256" key="1">
    <source>
        <dbReference type="SAM" id="Phobius"/>
    </source>
</evidence>
<feature type="transmembrane region" description="Helical" evidence="1">
    <location>
        <begin position="38"/>
        <end position="58"/>
    </location>
</feature>
<accession>A0A1G5RXZ3</accession>
<feature type="transmembrane region" description="Helical" evidence="1">
    <location>
        <begin position="94"/>
        <end position="115"/>
    </location>
</feature>
<dbReference type="EMBL" id="FMWL01000006">
    <property type="protein sequence ID" value="SCZ79005.1"/>
    <property type="molecule type" value="Genomic_DNA"/>
</dbReference>
<dbReference type="RefSeq" id="WP_092590307.1">
    <property type="nucleotide sequence ID" value="NZ_FMWL01000006.1"/>
</dbReference>
<dbReference type="Proteomes" id="UP000199208">
    <property type="component" value="Unassembled WGS sequence"/>
</dbReference>
<name>A0A1G5RXZ3_9FIRM</name>
<sequence>MKKKLKKGIRFLLVFSAIELGSYLFLSSRSSDGFNFGFFFFVWAFLALIIPLALFFGVESRGNFLAMGKVYDHNNVNTMDQMAPKAPATQPGPLLALLGAYAAPFAVNLALYFLVA</sequence>
<protein>
    <submittedName>
        <fullName evidence="2">Uncharacterized protein</fullName>
    </submittedName>
</protein>
<keyword evidence="3" id="KW-1185">Reference proteome</keyword>
<feature type="transmembrane region" description="Helical" evidence="1">
    <location>
        <begin position="9"/>
        <end position="26"/>
    </location>
</feature>
<dbReference type="STRING" id="1120920.SAMN03080599_01528"/>
<keyword evidence="1" id="KW-0472">Membrane</keyword>
<evidence type="ECO:0000313" key="2">
    <source>
        <dbReference type="EMBL" id="SCZ79005.1"/>
    </source>
</evidence>
<proteinExistence type="predicted"/>
<keyword evidence="1" id="KW-1133">Transmembrane helix</keyword>
<dbReference type="AlphaFoldDB" id="A0A1G5RXZ3"/>
<keyword evidence="1" id="KW-0812">Transmembrane</keyword>
<gene>
    <name evidence="2" type="ORF">SAMN03080599_01528</name>
</gene>
<evidence type="ECO:0000313" key="3">
    <source>
        <dbReference type="Proteomes" id="UP000199208"/>
    </source>
</evidence>
<organism evidence="2 3">
    <name type="scientific">Acidaminobacter hydrogenoformans DSM 2784</name>
    <dbReference type="NCBI Taxonomy" id="1120920"/>
    <lineage>
        <taxon>Bacteria</taxon>
        <taxon>Bacillati</taxon>
        <taxon>Bacillota</taxon>
        <taxon>Clostridia</taxon>
        <taxon>Peptostreptococcales</taxon>
        <taxon>Acidaminobacteraceae</taxon>
        <taxon>Acidaminobacter</taxon>
    </lineage>
</organism>
<reference evidence="2 3" key="1">
    <citation type="submission" date="2016-10" db="EMBL/GenBank/DDBJ databases">
        <authorList>
            <person name="de Groot N.N."/>
        </authorList>
    </citation>
    <scope>NUCLEOTIDE SEQUENCE [LARGE SCALE GENOMIC DNA]</scope>
    <source>
        <strain evidence="2 3">DSM 2784</strain>
    </source>
</reference>